<dbReference type="AlphaFoldDB" id="A0AAV2VP30"/>
<gene>
    <name evidence="1" type="ORF">VIBNISOn1_1760050</name>
</gene>
<dbReference type="EMBL" id="CAOF01000086">
    <property type="protein sequence ID" value="CCO46429.1"/>
    <property type="molecule type" value="Genomic_DNA"/>
</dbReference>
<accession>A0AAV2VP30</accession>
<reference evidence="1 2" key="1">
    <citation type="journal article" date="2013" name="ISME J.">
        <title>Comparative genomics of pathogenic lineages of Vibrio nigripulchritudo identifies virulence-associated traits.</title>
        <authorList>
            <person name="Goudenege D."/>
            <person name="Labreuche Y."/>
            <person name="Krin E."/>
            <person name="Ansquer D."/>
            <person name="Mangenot S."/>
            <person name="Calteau A."/>
            <person name="Medigue C."/>
            <person name="Mazel D."/>
            <person name="Polz M.F."/>
            <person name="Le Roux F."/>
        </authorList>
    </citation>
    <scope>NUCLEOTIDE SEQUENCE [LARGE SCALE GENOMIC DNA]</scope>
    <source>
        <strain evidence="1 2">SOn1</strain>
    </source>
</reference>
<name>A0AAV2VP30_9VIBR</name>
<sequence length="46" mass="5180">MSGCFCLEEDKEIFFTEKAEKFTFVHGSSPYIRHSENGALNAGFGF</sequence>
<protein>
    <submittedName>
        <fullName evidence="1">Uncharacterized protein</fullName>
    </submittedName>
</protein>
<proteinExistence type="predicted"/>
<evidence type="ECO:0000313" key="2">
    <source>
        <dbReference type="Proteomes" id="UP000018211"/>
    </source>
</evidence>
<organism evidence="1 2">
    <name type="scientific">Vibrio nigripulchritudo SOn1</name>
    <dbReference type="NCBI Taxonomy" id="1238450"/>
    <lineage>
        <taxon>Bacteria</taxon>
        <taxon>Pseudomonadati</taxon>
        <taxon>Pseudomonadota</taxon>
        <taxon>Gammaproteobacteria</taxon>
        <taxon>Vibrionales</taxon>
        <taxon>Vibrionaceae</taxon>
        <taxon>Vibrio</taxon>
    </lineage>
</organism>
<comment type="caution">
    <text evidence="1">The sequence shown here is derived from an EMBL/GenBank/DDBJ whole genome shotgun (WGS) entry which is preliminary data.</text>
</comment>
<evidence type="ECO:0000313" key="1">
    <source>
        <dbReference type="EMBL" id="CCO46429.1"/>
    </source>
</evidence>
<dbReference type="Proteomes" id="UP000018211">
    <property type="component" value="Unassembled WGS sequence"/>
</dbReference>